<evidence type="ECO:0000256" key="1">
    <source>
        <dbReference type="ARBA" id="ARBA00004123"/>
    </source>
</evidence>
<dbReference type="PANTHER" id="PTHR11477:SF0">
    <property type="entry name" value="IP08861P-RELATED"/>
    <property type="match status" value="1"/>
</dbReference>
<keyword evidence="7" id="KW-0175">Coiled coil</keyword>
<dbReference type="SUPFAM" id="SSF46942">
    <property type="entry name" value="Elongation factor TFIIS domain 2"/>
    <property type="match status" value="1"/>
</dbReference>
<keyword evidence="12" id="KW-1185">Reference proteome</keyword>
<keyword evidence="5 6" id="KW-0539">Nucleus</keyword>
<dbReference type="Proteomes" id="UP000657918">
    <property type="component" value="Unassembled WGS sequence"/>
</dbReference>
<keyword evidence="2" id="KW-0479">Metal-binding</keyword>
<dbReference type="PROSITE" id="PS51321">
    <property type="entry name" value="TFIIS_CENTRAL"/>
    <property type="match status" value="1"/>
</dbReference>
<sequence>MFIPQRQVSLSIAFMTARNYVQQDQLNTSNSIHAIFTFIMPVLLCFLQLMYQGKDYSPFDTHPITMWIGLTCVLAYCVVYGVEISCTKYFQSPFYASAVRSGAMLFGSLSVASLASILFPDSSFGIPWRWNLHNIGVSGKHQLVLVGSYGTPRIKDTDFPFDTISKTSADIAVTSSMNPEVHRCLTALGQLKRFPVLSSRVLLSTPVAKQVECLTRHPVKMIKTAASCLLDTWKRKLYARHPVTQLTKSGGVSRTGTLIVKMRGRVLGRVRVGVPIKTVQIEGKKIEKETEKGLSCFMKSPVVPAKQTRKPEKVENTRSCFKKPSLAPAKKIIKPAGRVESIKNGFKKPPQASAKRVTEQEKVKGLGSFKKPPQASTMCISAQEDVKGSGCFTKPSKEPVKCDDAFRGKVRSVLVESLSRVARETGEGLRRAVSSRDPICVAADVESVMFKKMGLFNGAKTVKYRSILFNLKDPKNPDLRRKVLLGQIKPEKLVTMTSEDMASNQRQFENAEIRRKSLLKEKNKAQQEYKSVDPVES</sequence>
<comment type="subcellular location">
    <subcellularLocation>
        <location evidence="1 6">Nucleus</location>
    </subcellularLocation>
</comment>
<dbReference type="OrthoDB" id="44867at2759"/>
<evidence type="ECO:0000256" key="5">
    <source>
        <dbReference type="ARBA" id="ARBA00023242"/>
    </source>
</evidence>
<evidence type="ECO:0000256" key="2">
    <source>
        <dbReference type="ARBA" id="ARBA00022723"/>
    </source>
</evidence>
<dbReference type="SMART" id="SM00510">
    <property type="entry name" value="TFS2M"/>
    <property type="match status" value="1"/>
</dbReference>
<dbReference type="EMBL" id="JADGMS010000006">
    <property type="protein sequence ID" value="KAF9679508.1"/>
    <property type="molecule type" value="Genomic_DNA"/>
</dbReference>
<dbReference type="GO" id="GO:0008270">
    <property type="term" value="F:zinc ion binding"/>
    <property type="evidence" value="ECO:0007669"/>
    <property type="project" value="UniProtKB-KW"/>
</dbReference>
<feature type="domain" description="TFIIS N-terminal" evidence="9">
    <location>
        <begin position="163"/>
        <end position="240"/>
    </location>
</feature>
<keyword evidence="3" id="KW-0863">Zinc-finger</keyword>
<feature type="transmembrane region" description="Helical" evidence="8">
    <location>
        <begin position="32"/>
        <end position="52"/>
    </location>
</feature>
<evidence type="ECO:0000313" key="12">
    <source>
        <dbReference type="Proteomes" id="UP000657918"/>
    </source>
</evidence>
<dbReference type="GO" id="GO:0006351">
    <property type="term" value="P:DNA-templated transcription"/>
    <property type="evidence" value="ECO:0007669"/>
    <property type="project" value="InterPro"/>
</dbReference>
<dbReference type="InterPro" id="IPR003617">
    <property type="entry name" value="TFIIS/CRSP70_N_sub"/>
</dbReference>
<evidence type="ECO:0000256" key="7">
    <source>
        <dbReference type="SAM" id="Coils"/>
    </source>
</evidence>
<accession>A0A835N2M0</accession>
<evidence type="ECO:0000259" key="9">
    <source>
        <dbReference type="PROSITE" id="PS51319"/>
    </source>
</evidence>
<evidence type="ECO:0000256" key="3">
    <source>
        <dbReference type="ARBA" id="ARBA00022771"/>
    </source>
</evidence>
<evidence type="ECO:0000313" key="11">
    <source>
        <dbReference type="EMBL" id="KAF9679508.1"/>
    </source>
</evidence>
<dbReference type="AlphaFoldDB" id="A0A835N2M0"/>
<feature type="transmembrane region" description="Helical" evidence="8">
    <location>
        <begin position="94"/>
        <end position="119"/>
    </location>
</feature>
<feature type="coiled-coil region" evidence="7">
    <location>
        <begin position="501"/>
        <end position="528"/>
    </location>
</feature>
<keyword evidence="8" id="KW-1133">Transmembrane helix</keyword>
<dbReference type="SMART" id="SM00509">
    <property type="entry name" value="TFS2N"/>
    <property type="match status" value="1"/>
</dbReference>
<organism evidence="11 12">
    <name type="scientific">Salix dunnii</name>
    <dbReference type="NCBI Taxonomy" id="1413687"/>
    <lineage>
        <taxon>Eukaryota</taxon>
        <taxon>Viridiplantae</taxon>
        <taxon>Streptophyta</taxon>
        <taxon>Embryophyta</taxon>
        <taxon>Tracheophyta</taxon>
        <taxon>Spermatophyta</taxon>
        <taxon>Magnoliopsida</taxon>
        <taxon>eudicotyledons</taxon>
        <taxon>Gunneridae</taxon>
        <taxon>Pentapetalae</taxon>
        <taxon>rosids</taxon>
        <taxon>fabids</taxon>
        <taxon>Malpighiales</taxon>
        <taxon>Salicaceae</taxon>
        <taxon>Saliceae</taxon>
        <taxon>Salix</taxon>
    </lineage>
</organism>
<evidence type="ECO:0008006" key="13">
    <source>
        <dbReference type="Google" id="ProtNLM"/>
    </source>
</evidence>
<dbReference type="SUPFAM" id="SSF47676">
    <property type="entry name" value="Conserved domain common to transcription factors TFIIS, elongin A, CRSP70"/>
    <property type="match status" value="1"/>
</dbReference>
<dbReference type="Gene3D" id="1.20.930.10">
    <property type="entry name" value="Conserved domain common to transcription factors TFIIS, elongin A, CRSP70"/>
    <property type="match status" value="1"/>
</dbReference>
<dbReference type="InterPro" id="IPR003618">
    <property type="entry name" value="TFIIS_cen_dom"/>
</dbReference>
<dbReference type="InterPro" id="IPR017923">
    <property type="entry name" value="TFIIS_N"/>
</dbReference>
<dbReference type="Pfam" id="PF07500">
    <property type="entry name" value="TFIIS_M"/>
    <property type="match status" value="1"/>
</dbReference>
<keyword evidence="8" id="KW-0812">Transmembrane</keyword>
<evidence type="ECO:0000256" key="8">
    <source>
        <dbReference type="SAM" id="Phobius"/>
    </source>
</evidence>
<dbReference type="InterPro" id="IPR036575">
    <property type="entry name" value="TFIIS_cen_dom_sf"/>
</dbReference>
<protein>
    <recommendedName>
        <fullName evidence="13">TFIIS central domain-containing protein</fullName>
    </recommendedName>
</protein>
<dbReference type="PANTHER" id="PTHR11477">
    <property type="entry name" value="TRANSCRIPTION FACTOR S-II ZINC FINGER DOMAIN-CONTAINING PROTEIN"/>
    <property type="match status" value="1"/>
</dbReference>
<dbReference type="PROSITE" id="PS51319">
    <property type="entry name" value="TFIIS_N"/>
    <property type="match status" value="1"/>
</dbReference>
<comment type="caution">
    <text evidence="11">The sequence shown here is derived from an EMBL/GenBank/DDBJ whole genome shotgun (WGS) entry which is preliminary data.</text>
</comment>
<keyword evidence="8" id="KW-0472">Membrane</keyword>
<dbReference type="GO" id="GO:0005634">
    <property type="term" value="C:nucleus"/>
    <property type="evidence" value="ECO:0007669"/>
    <property type="project" value="UniProtKB-SubCell"/>
</dbReference>
<name>A0A835N2M0_9ROSI</name>
<dbReference type="Gene3D" id="1.10.472.30">
    <property type="entry name" value="Transcription elongation factor S-II, central domain"/>
    <property type="match status" value="1"/>
</dbReference>
<evidence type="ECO:0000256" key="6">
    <source>
        <dbReference type="PROSITE-ProRule" id="PRU00649"/>
    </source>
</evidence>
<feature type="transmembrane region" description="Helical" evidence="8">
    <location>
        <begin position="64"/>
        <end position="82"/>
    </location>
</feature>
<proteinExistence type="predicted"/>
<dbReference type="InterPro" id="IPR035441">
    <property type="entry name" value="TFIIS/LEDGF_dom_sf"/>
</dbReference>
<evidence type="ECO:0000259" key="10">
    <source>
        <dbReference type="PROSITE" id="PS51321"/>
    </source>
</evidence>
<feature type="domain" description="TFIIS central" evidence="10">
    <location>
        <begin position="406"/>
        <end position="529"/>
    </location>
</feature>
<dbReference type="Pfam" id="PF08711">
    <property type="entry name" value="Med26"/>
    <property type="match status" value="1"/>
</dbReference>
<gene>
    <name evidence="11" type="ORF">SADUNF_Sadunf06G0022100</name>
</gene>
<keyword evidence="4" id="KW-0862">Zinc</keyword>
<evidence type="ECO:0000256" key="4">
    <source>
        <dbReference type="ARBA" id="ARBA00022833"/>
    </source>
</evidence>
<reference evidence="11 12" key="1">
    <citation type="submission" date="2020-10" db="EMBL/GenBank/DDBJ databases">
        <title>Plant Genome Project.</title>
        <authorList>
            <person name="Zhang R.-G."/>
        </authorList>
    </citation>
    <scope>NUCLEOTIDE SEQUENCE [LARGE SCALE GENOMIC DNA]</scope>
    <source>
        <strain evidence="11">FAFU-HL-1</strain>
        <tissue evidence="11">Leaf</tissue>
    </source>
</reference>